<evidence type="ECO:0000256" key="2">
    <source>
        <dbReference type="SAM" id="SignalP"/>
    </source>
</evidence>
<dbReference type="PANTHER" id="PTHR35869">
    <property type="entry name" value="OUTER-MEMBRANE LIPOPROTEIN CARRIER PROTEIN"/>
    <property type="match status" value="1"/>
</dbReference>
<keyword evidence="1 2" id="KW-0732">Signal</keyword>
<evidence type="ECO:0000313" key="4">
    <source>
        <dbReference type="Proteomes" id="UP000566324"/>
    </source>
</evidence>
<reference evidence="3 4" key="1">
    <citation type="submission" date="2020-08" db="EMBL/GenBank/DDBJ databases">
        <title>Genomic Encyclopedia of Type Strains, Phase IV (KMG-IV): sequencing the most valuable type-strain genomes for metagenomic binning, comparative biology and taxonomic classification.</title>
        <authorList>
            <person name="Goeker M."/>
        </authorList>
    </citation>
    <scope>NUCLEOTIDE SEQUENCE [LARGE SCALE GENOMIC DNA]</scope>
    <source>
        <strain evidence="3 4">DSM 17328</strain>
    </source>
</reference>
<dbReference type="Pfam" id="PF03548">
    <property type="entry name" value="LolA"/>
    <property type="match status" value="1"/>
</dbReference>
<evidence type="ECO:0000313" key="3">
    <source>
        <dbReference type="EMBL" id="MBB4633607.1"/>
    </source>
</evidence>
<dbReference type="EMBL" id="JACHNZ010000049">
    <property type="protein sequence ID" value="MBB4633607.1"/>
    <property type="molecule type" value="Genomic_DNA"/>
</dbReference>
<name>A0A7W7F8F6_9SPHN</name>
<dbReference type="SUPFAM" id="SSF89392">
    <property type="entry name" value="Prokaryotic lipoproteins and lipoprotein localization factors"/>
    <property type="match status" value="1"/>
</dbReference>
<dbReference type="InterPro" id="IPR004564">
    <property type="entry name" value="OM_lipoprot_carrier_LolA-like"/>
</dbReference>
<sequence length="200" mass="21702">MKKTVLALAASLGLSAPAAASIPEVSAHLSATRTMTADFRQTAESGAVATGKLTLARPGKVRFQYQKDVPLLVVADGRNLTMIDYQVSQVSRYPIKQTPLSVLLDANTDLARYARIVSSTPRALTVEAKDGKHPEYGVITIFFARDKTAPGGLELKGWRVLDAQGSTTRVDLSNVAFNVKVDDSAFRYRDPRPRSRPGSR</sequence>
<dbReference type="Proteomes" id="UP000566324">
    <property type="component" value="Unassembled WGS sequence"/>
</dbReference>
<dbReference type="RefSeq" id="WP_184071364.1">
    <property type="nucleotide sequence ID" value="NZ_JACHNZ010000049.1"/>
</dbReference>
<dbReference type="CDD" id="cd16325">
    <property type="entry name" value="LolA"/>
    <property type="match status" value="1"/>
</dbReference>
<accession>A0A7W7F8F6</accession>
<feature type="chain" id="PRO_5030759810" evidence="2">
    <location>
        <begin position="21"/>
        <end position="200"/>
    </location>
</feature>
<dbReference type="AlphaFoldDB" id="A0A7W7F8F6"/>
<gene>
    <name evidence="3" type="ORF">GGQ98_003253</name>
</gene>
<proteinExistence type="predicted"/>
<organism evidence="3 4">
    <name type="scientific">Sphingosinicella soli</name>
    <dbReference type="NCBI Taxonomy" id="333708"/>
    <lineage>
        <taxon>Bacteria</taxon>
        <taxon>Pseudomonadati</taxon>
        <taxon>Pseudomonadota</taxon>
        <taxon>Alphaproteobacteria</taxon>
        <taxon>Sphingomonadales</taxon>
        <taxon>Sphingosinicellaceae</taxon>
        <taxon>Sphingosinicella</taxon>
    </lineage>
</organism>
<protein>
    <submittedName>
        <fullName evidence="3">Outer membrane lipoprotein-sorting protein</fullName>
    </submittedName>
</protein>
<evidence type="ECO:0000256" key="1">
    <source>
        <dbReference type="ARBA" id="ARBA00022729"/>
    </source>
</evidence>
<keyword evidence="3" id="KW-0449">Lipoprotein</keyword>
<dbReference type="InterPro" id="IPR029046">
    <property type="entry name" value="LolA/LolB/LppX"/>
</dbReference>
<keyword evidence="4" id="KW-1185">Reference proteome</keyword>
<dbReference type="Gene3D" id="2.50.20.10">
    <property type="entry name" value="Lipoprotein localisation LolA/LolB/LppX"/>
    <property type="match status" value="1"/>
</dbReference>
<feature type="signal peptide" evidence="2">
    <location>
        <begin position="1"/>
        <end position="20"/>
    </location>
</feature>
<comment type="caution">
    <text evidence="3">The sequence shown here is derived from an EMBL/GenBank/DDBJ whole genome shotgun (WGS) entry which is preliminary data.</text>
</comment>
<dbReference type="PANTHER" id="PTHR35869:SF1">
    <property type="entry name" value="OUTER-MEMBRANE LIPOPROTEIN CARRIER PROTEIN"/>
    <property type="match status" value="1"/>
</dbReference>